<protein>
    <submittedName>
        <fullName evidence="1">Uncharacterized protein</fullName>
    </submittedName>
</protein>
<keyword evidence="2" id="KW-1185">Reference proteome</keyword>
<gene>
    <name evidence="1" type="ORF">JR316_0003068</name>
</gene>
<sequence length="218" mass="24202">MASAYPNTHHTSPITLNSHIDQHPPLFVVNSRCGPSRARWISQDASRPCFVPRSPLCIDGERHSSLSGVPTASFSLLQRRAEENCQVNPRPSKYFINQLTTSVNLKAHHGHRVLLRSVFFANHPQHSYQPPSIAIHPQQSRRPRDREQDEIAGKRQARIVHLGINGEGCPSLLGRGQASFLVVTEAGRGDWLGEPTSKSSAAYLVYRVAVQPIQQALN</sequence>
<evidence type="ECO:0000313" key="2">
    <source>
        <dbReference type="Proteomes" id="UP000664032"/>
    </source>
</evidence>
<dbReference type="Proteomes" id="UP000664032">
    <property type="component" value="Unassembled WGS sequence"/>
</dbReference>
<name>A0ACB8H731_PSICU</name>
<organism evidence="1 2">
    <name type="scientific">Psilocybe cubensis</name>
    <name type="common">Psychedelic mushroom</name>
    <name type="synonym">Stropharia cubensis</name>
    <dbReference type="NCBI Taxonomy" id="181762"/>
    <lineage>
        <taxon>Eukaryota</taxon>
        <taxon>Fungi</taxon>
        <taxon>Dikarya</taxon>
        <taxon>Basidiomycota</taxon>
        <taxon>Agaricomycotina</taxon>
        <taxon>Agaricomycetes</taxon>
        <taxon>Agaricomycetidae</taxon>
        <taxon>Agaricales</taxon>
        <taxon>Agaricineae</taxon>
        <taxon>Strophariaceae</taxon>
        <taxon>Psilocybe</taxon>
    </lineage>
</organism>
<proteinExistence type="predicted"/>
<reference evidence="1" key="1">
    <citation type="submission" date="2021-10" db="EMBL/GenBank/DDBJ databases">
        <title>Psilocybe cubensis genome.</title>
        <authorList>
            <person name="Mckernan K.J."/>
            <person name="Crawford S."/>
            <person name="Trippe A."/>
            <person name="Kane L.T."/>
            <person name="Mclaughlin S."/>
        </authorList>
    </citation>
    <scope>NUCLEOTIDE SEQUENCE</scope>
    <source>
        <strain evidence="1">MGC-MH-2018</strain>
    </source>
</reference>
<dbReference type="EMBL" id="JAFIQS020000003">
    <property type="protein sequence ID" value="KAH9483598.1"/>
    <property type="molecule type" value="Genomic_DNA"/>
</dbReference>
<comment type="caution">
    <text evidence="1">The sequence shown here is derived from an EMBL/GenBank/DDBJ whole genome shotgun (WGS) entry which is preliminary data.</text>
</comment>
<accession>A0ACB8H731</accession>
<evidence type="ECO:0000313" key="1">
    <source>
        <dbReference type="EMBL" id="KAH9483598.1"/>
    </source>
</evidence>